<organism evidence="3 4">
    <name type="scientific">Debaryomyces fabryi</name>
    <dbReference type="NCBI Taxonomy" id="58627"/>
    <lineage>
        <taxon>Eukaryota</taxon>
        <taxon>Fungi</taxon>
        <taxon>Dikarya</taxon>
        <taxon>Ascomycota</taxon>
        <taxon>Saccharomycotina</taxon>
        <taxon>Pichiomycetes</taxon>
        <taxon>Debaryomycetaceae</taxon>
        <taxon>Debaryomyces</taxon>
    </lineage>
</organism>
<protein>
    <recommendedName>
        <fullName evidence="5">Cwf19-like C-terminal domain-containing protein</fullName>
    </recommendedName>
</protein>
<dbReference type="Proteomes" id="UP000054251">
    <property type="component" value="Unassembled WGS sequence"/>
</dbReference>
<keyword evidence="4" id="KW-1185">Reference proteome</keyword>
<dbReference type="InterPro" id="IPR006767">
    <property type="entry name" value="Cwf19-like_C_dom-2"/>
</dbReference>
<feature type="domain" description="Cwf19-like protein C-terminal" evidence="1">
    <location>
        <begin position="427"/>
        <end position="502"/>
    </location>
</feature>
<dbReference type="AlphaFoldDB" id="A0A0V1Q577"/>
<dbReference type="GO" id="GO:0061632">
    <property type="term" value="F:RNA lariat debranching enzyme activator activity"/>
    <property type="evidence" value="ECO:0007669"/>
    <property type="project" value="TreeGrafter"/>
</dbReference>
<reference evidence="3 4" key="1">
    <citation type="submission" date="2015-11" db="EMBL/GenBank/DDBJ databases">
        <title>The genome of Debaryomyces fabryi.</title>
        <authorList>
            <person name="Tafer H."/>
            <person name="Lopandic K."/>
        </authorList>
    </citation>
    <scope>NUCLEOTIDE SEQUENCE [LARGE SCALE GENOMIC DNA]</scope>
    <source>
        <strain evidence="3 4">CBS 789</strain>
    </source>
</reference>
<sequence>MSNKHKFLVLNPSPEGLDKVIEKANLQNQKIGPFEAILLLGDVLPEGSSIPSNEFQQSAFFTQGTNGISENIPEGNSESRLVDVKKNLTYMKTPFTKFKLASGLTIAYLAGTEITEEIQQNVEKEMGVGKIDILVTYSWPYAIARQRKLLLVANNKIDSLVKKFKPRYHFAVGNERGRYLENEPFKWEDDSITRFISLGQEGSGEKWFYAFEIANELTQTSPAQLVENPFTIQVVDTPEPAKRPIEDVEEKNVAPVKKAKVVTPDQCFFCLSNPKVETHMIVSIGSYTYMTVAKGPLTRPSKNLAFSGHAIIIPIEHMATLRNTTDNIIESPIYQEIVKYQDSLVKAFAVSKPFLRLVFFEINRKTNVHQHVQFLPIGENLIEAFPKALEEKSKLNNENFERNQKLNFDEFTDAENPELLKILNNSDYILFTVCHNASDKTFYVAELKDESKAVDLQFPRRVLAYTLKCPKRTYWDKCQQSKYKETQECEEFKNFYKEFDFTK</sequence>
<evidence type="ECO:0000259" key="2">
    <source>
        <dbReference type="Pfam" id="PF04677"/>
    </source>
</evidence>
<dbReference type="EMBL" id="LMYN01000007">
    <property type="protein sequence ID" value="KSA03648.1"/>
    <property type="molecule type" value="Genomic_DNA"/>
</dbReference>
<dbReference type="PANTHER" id="PTHR12072:SF4">
    <property type="entry name" value="CWF19-LIKE PROTEIN 1"/>
    <property type="match status" value="1"/>
</dbReference>
<proteinExistence type="predicted"/>
<dbReference type="GeneID" id="26837632"/>
<dbReference type="Pfam" id="PF04677">
    <property type="entry name" value="CwfJ_C_1"/>
    <property type="match status" value="1"/>
</dbReference>
<evidence type="ECO:0000259" key="1">
    <source>
        <dbReference type="Pfam" id="PF04676"/>
    </source>
</evidence>
<dbReference type="Pfam" id="PF04676">
    <property type="entry name" value="CwfJ_C_2"/>
    <property type="match status" value="1"/>
</dbReference>
<dbReference type="PANTHER" id="PTHR12072">
    <property type="entry name" value="CWF19, CELL CYCLE CONTROL PROTEIN"/>
    <property type="match status" value="1"/>
</dbReference>
<dbReference type="CDD" id="cd07380">
    <property type="entry name" value="MPP_CWF19_N"/>
    <property type="match status" value="1"/>
</dbReference>
<feature type="domain" description="Cwf19-like C-terminal" evidence="2">
    <location>
        <begin position="258"/>
        <end position="384"/>
    </location>
</feature>
<dbReference type="GO" id="GO:0071014">
    <property type="term" value="C:post-mRNA release spliceosomal complex"/>
    <property type="evidence" value="ECO:0007669"/>
    <property type="project" value="TreeGrafter"/>
</dbReference>
<dbReference type="GO" id="GO:0000398">
    <property type="term" value="P:mRNA splicing, via spliceosome"/>
    <property type="evidence" value="ECO:0007669"/>
    <property type="project" value="TreeGrafter"/>
</dbReference>
<dbReference type="InterPro" id="IPR006768">
    <property type="entry name" value="Cwf19-like_C_dom-1"/>
</dbReference>
<evidence type="ECO:0000313" key="4">
    <source>
        <dbReference type="Proteomes" id="UP000054251"/>
    </source>
</evidence>
<dbReference type="InterPro" id="IPR040194">
    <property type="entry name" value="Cwf19-like"/>
</dbReference>
<accession>A0A0V1Q577</accession>
<gene>
    <name evidence="3" type="ORF">AC631_00623</name>
</gene>
<evidence type="ECO:0008006" key="5">
    <source>
        <dbReference type="Google" id="ProtNLM"/>
    </source>
</evidence>
<name>A0A0V1Q577_9ASCO</name>
<evidence type="ECO:0000313" key="3">
    <source>
        <dbReference type="EMBL" id="KSA03648.1"/>
    </source>
</evidence>
<comment type="caution">
    <text evidence="3">The sequence shown here is derived from an EMBL/GenBank/DDBJ whole genome shotgun (WGS) entry which is preliminary data.</text>
</comment>
<dbReference type="OrthoDB" id="444325at2759"/>
<dbReference type="RefSeq" id="XP_015469750.1">
    <property type="nucleotide sequence ID" value="XM_015609453.1"/>
</dbReference>